<dbReference type="HOGENOM" id="CLU_141517_0_0_7"/>
<feature type="domain" description="STAS" evidence="1">
    <location>
        <begin position="59"/>
        <end position="156"/>
    </location>
</feature>
<evidence type="ECO:0000313" key="2">
    <source>
        <dbReference type="EMBL" id="ACS79577.1"/>
    </source>
</evidence>
<sequence>MTSINDSVKRSGLGANALKLKEKVEGQNSDTMQSLDSVVNQAFDAQFDFIERQKGEFTIFAPKGRISNSTVKFFKNRIYSAAAEQGCKIIINLRYASLIDSVGLGMLINTHKTADRNGGMVVFTDVPERIMKNLEMLYMDRFLKFAPDMKHAVRMMDW</sequence>
<dbReference type="PROSITE" id="PS50801">
    <property type="entry name" value="STAS"/>
    <property type="match status" value="1"/>
</dbReference>
<keyword evidence="3" id="KW-1185">Reference proteome</keyword>
<dbReference type="Pfam" id="PF01740">
    <property type="entry name" value="STAS"/>
    <property type="match status" value="1"/>
</dbReference>
<dbReference type="PANTHER" id="PTHR33495">
    <property type="entry name" value="ANTI-SIGMA FACTOR ANTAGONIST TM_1081-RELATED-RELATED"/>
    <property type="match status" value="1"/>
</dbReference>
<dbReference type="EMBL" id="CP001649">
    <property type="protein sequence ID" value="ACS79577.1"/>
    <property type="molecule type" value="Genomic_DNA"/>
</dbReference>
<dbReference type="Proteomes" id="UP000002601">
    <property type="component" value="Chromosome"/>
</dbReference>
<organism evidence="2 3">
    <name type="scientific">Maridesulfovibrio salexigens (strain ATCC 14822 / DSM 2638 / NCIMB 8403 / VKM B-1763)</name>
    <name type="common">Desulfovibrio salexigens</name>
    <dbReference type="NCBI Taxonomy" id="526222"/>
    <lineage>
        <taxon>Bacteria</taxon>
        <taxon>Pseudomonadati</taxon>
        <taxon>Thermodesulfobacteriota</taxon>
        <taxon>Desulfovibrionia</taxon>
        <taxon>Desulfovibrionales</taxon>
        <taxon>Desulfovibrionaceae</taxon>
        <taxon>Maridesulfovibrio</taxon>
    </lineage>
</organism>
<evidence type="ECO:0000313" key="3">
    <source>
        <dbReference type="Proteomes" id="UP000002601"/>
    </source>
</evidence>
<proteinExistence type="predicted"/>
<dbReference type="GO" id="GO:0043856">
    <property type="term" value="F:anti-sigma factor antagonist activity"/>
    <property type="evidence" value="ECO:0007669"/>
    <property type="project" value="TreeGrafter"/>
</dbReference>
<gene>
    <name evidence="2" type="ordered locus">Desal_1515</name>
</gene>
<dbReference type="STRING" id="526222.Desal_1515"/>
<reference evidence="2 3" key="1">
    <citation type="submission" date="2009-06" db="EMBL/GenBank/DDBJ databases">
        <title>Complete sequence of Desulfovibrio salexigens DSM 2638.</title>
        <authorList>
            <consortium name="US DOE Joint Genome Institute"/>
            <person name="Lucas S."/>
            <person name="Copeland A."/>
            <person name="Lapidus A."/>
            <person name="Glavina del Rio T."/>
            <person name="Tice H."/>
            <person name="Bruce D."/>
            <person name="Goodwin L."/>
            <person name="Pitluck S."/>
            <person name="Munk A.C."/>
            <person name="Brettin T."/>
            <person name="Detter J.C."/>
            <person name="Han C."/>
            <person name="Tapia R."/>
            <person name="Larimer F."/>
            <person name="Land M."/>
            <person name="Hauser L."/>
            <person name="Kyrpides N."/>
            <person name="Anderson I."/>
            <person name="Wall J.D."/>
            <person name="Arkin A.P."/>
            <person name="Dehal P."/>
            <person name="Chivian D."/>
            <person name="Giles B."/>
            <person name="Hazen T.C."/>
        </authorList>
    </citation>
    <scope>NUCLEOTIDE SEQUENCE [LARGE SCALE GENOMIC DNA]</scope>
    <source>
        <strain evidence="3">ATCC 14822 / DSM 2638 / NCIMB 8403 / VKM B-1763</strain>
    </source>
</reference>
<dbReference type="KEGG" id="dsa:Desal_1515"/>
<dbReference type="eggNOG" id="COG1366">
    <property type="taxonomic scope" value="Bacteria"/>
</dbReference>
<protein>
    <submittedName>
        <fullName evidence="2">Anti-sigma-factor antagonist</fullName>
    </submittedName>
</protein>
<dbReference type="InterPro" id="IPR002645">
    <property type="entry name" value="STAS_dom"/>
</dbReference>
<dbReference type="AlphaFoldDB" id="C6BSA1"/>
<dbReference type="InterPro" id="IPR036513">
    <property type="entry name" value="STAS_dom_sf"/>
</dbReference>
<name>C6BSA1_MARSD</name>
<evidence type="ECO:0000259" key="1">
    <source>
        <dbReference type="PROSITE" id="PS50801"/>
    </source>
</evidence>
<dbReference type="Gene3D" id="3.30.750.24">
    <property type="entry name" value="STAS domain"/>
    <property type="match status" value="1"/>
</dbReference>
<dbReference type="OrthoDB" id="5456463at2"/>
<dbReference type="RefSeq" id="WP_015851395.1">
    <property type="nucleotide sequence ID" value="NC_012881.1"/>
</dbReference>
<accession>C6BSA1</accession>
<dbReference type="CDD" id="cd07043">
    <property type="entry name" value="STAS_anti-anti-sigma_factors"/>
    <property type="match status" value="1"/>
</dbReference>
<dbReference type="SUPFAM" id="SSF52091">
    <property type="entry name" value="SpoIIaa-like"/>
    <property type="match status" value="1"/>
</dbReference>